<accession>A0A3B0ZL01</accession>
<gene>
    <name evidence="1" type="ORF">MNBD_GAMMA21-1207</name>
</gene>
<name>A0A3B0ZL01_9ZZZZ</name>
<reference evidence="1" key="1">
    <citation type="submission" date="2018-06" db="EMBL/GenBank/DDBJ databases">
        <authorList>
            <person name="Zhirakovskaya E."/>
        </authorList>
    </citation>
    <scope>NUCLEOTIDE SEQUENCE</scope>
</reference>
<sequence length="363" mass="41467">MINVVYALRVLIYSICLIVALGSTVSSAEPQQQFLVLPEINYLHEQSDALGEHSGDFNASLDLLYALDVNQFRFFTEIIATDTDARNGSSNIELARYHAGYETSSGTTLLFGLFQLNQGYWNKAFHFRNYIQPSILPPGIASFEREGGALPVHVTGVNVSRRWALRKNSALYVEASFGAGTKFDGNQLKNYDIFNPGTGSKPSSSLRLSYLPNQDLDTEIGIFFVDNRVPILNTPFTENKQKVYGSYFNSNFDALRLYAAVYWINNELNAATENQNDNFYSAWLQSDYRINKNWLPYLRIEHSNGNASSPYLAWFPKFVRDRRLLGLRWDLIENHALKFEYANTTFLQEDSNQWAIQWSMIFP</sequence>
<organism evidence="1">
    <name type="scientific">hydrothermal vent metagenome</name>
    <dbReference type="NCBI Taxonomy" id="652676"/>
    <lineage>
        <taxon>unclassified sequences</taxon>
        <taxon>metagenomes</taxon>
        <taxon>ecological metagenomes</taxon>
    </lineage>
</organism>
<evidence type="ECO:0008006" key="2">
    <source>
        <dbReference type="Google" id="ProtNLM"/>
    </source>
</evidence>
<dbReference type="SUPFAM" id="SSF56935">
    <property type="entry name" value="Porins"/>
    <property type="match status" value="1"/>
</dbReference>
<dbReference type="AlphaFoldDB" id="A0A3B0ZL01"/>
<protein>
    <recommendedName>
        <fullName evidence="2">Zinc-regulated TonB-dependent outer membrane receptor</fullName>
    </recommendedName>
</protein>
<dbReference type="EMBL" id="UOFR01000014">
    <property type="protein sequence ID" value="VAW92311.1"/>
    <property type="molecule type" value="Genomic_DNA"/>
</dbReference>
<proteinExistence type="predicted"/>
<evidence type="ECO:0000313" key="1">
    <source>
        <dbReference type="EMBL" id="VAW92311.1"/>
    </source>
</evidence>